<dbReference type="Proteomes" id="UP000789570">
    <property type="component" value="Unassembled WGS sequence"/>
</dbReference>
<evidence type="ECO:0000256" key="1">
    <source>
        <dbReference type="SAM" id="MobiDB-lite"/>
    </source>
</evidence>
<feature type="region of interest" description="Disordered" evidence="1">
    <location>
        <begin position="1"/>
        <end position="24"/>
    </location>
</feature>
<protein>
    <submittedName>
        <fullName evidence="2">901_t:CDS:1</fullName>
    </submittedName>
</protein>
<keyword evidence="3" id="KW-1185">Reference proteome</keyword>
<feature type="compositionally biased region" description="Basic and acidic residues" evidence="1">
    <location>
        <begin position="1"/>
        <end position="10"/>
    </location>
</feature>
<name>A0A9N9GGP2_9GLOM</name>
<dbReference type="EMBL" id="CAJVPQ010002546">
    <property type="protein sequence ID" value="CAG8601122.1"/>
    <property type="molecule type" value="Genomic_DNA"/>
</dbReference>
<dbReference type="AlphaFoldDB" id="A0A9N9GGP2"/>
<comment type="caution">
    <text evidence="2">The sequence shown here is derived from an EMBL/GenBank/DDBJ whole genome shotgun (WGS) entry which is preliminary data.</text>
</comment>
<accession>A0A9N9GGP2</accession>
<reference evidence="2" key="1">
    <citation type="submission" date="2021-06" db="EMBL/GenBank/DDBJ databases">
        <authorList>
            <person name="Kallberg Y."/>
            <person name="Tangrot J."/>
            <person name="Rosling A."/>
        </authorList>
    </citation>
    <scope>NUCLEOTIDE SEQUENCE</scope>
    <source>
        <strain evidence="2">UK204</strain>
    </source>
</reference>
<gene>
    <name evidence="2" type="ORF">FCALED_LOCUS8596</name>
</gene>
<evidence type="ECO:0000313" key="3">
    <source>
        <dbReference type="Proteomes" id="UP000789570"/>
    </source>
</evidence>
<evidence type="ECO:0000313" key="2">
    <source>
        <dbReference type="EMBL" id="CAG8601122.1"/>
    </source>
</evidence>
<organism evidence="2 3">
    <name type="scientific">Funneliformis caledonium</name>
    <dbReference type="NCBI Taxonomy" id="1117310"/>
    <lineage>
        <taxon>Eukaryota</taxon>
        <taxon>Fungi</taxon>
        <taxon>Fungi incertae sedis</taxon>
        <taxon>Mucoromycota</taxon>
        <taxon>Glomeromycotina</taxon>
        <taxon>Glomeromycetes</taxon>
        <taxon>Glomerales</taxon>
        <taxon>Glomeraceae</taxon>
        <taxon>Funneliformis</taxon>
    </lineage>
</organism>
<sequence>MKGDLNDNHCAKISSKSTMQKEKLNSMEFPTTRIKNVKIDFVLKRGWKEYNSRELVNPNPVNIEGLGPVPLTIGSERLQDFC</sequence>
<proteinExistence type="predicted"/>